<feature type="non-terminal residue" evidence="1">
    <location>
        <position position="1"/>
    </location>
</feature>
<name>A0ABN7X8L5_GIGMA</name>
<evidence type="ECO:0000313" key="2">
    <source>
        <dbReference type="Proteomes" id="UP000789901"/>
    </source>
</evidence>
<keyword evidence="2" id="KW-1185">Reference proteome</keyword>
<gene>
    <name evidence="1" type="ORF">GMARGA_LOCUS39647</name>
</gene>
<reference evidence="1 2" key="1">
    <citation type="submission" date="2021-06" db="EMBL/GenBank/DDBJ databases">
        <authorList>
            <person name="Kallberg Y."/>
            <person name="Tangrot J."/>
            <person name="Rosling A."/>
        </authorList>
    </citation>
    <scope>NUCLEOTIDE SEQUENCE [LARGE SCALE GENOMIC DNA]</scope>
    <source>
        <strain evidence="1 2">120-4 pot B 10/14</strain>
    </source>
</reference>
<dbReference type="EMBL" id="CAJVQB010095678">
    <property type="protein sequence ID" value="CAG8849317.1"/>
    <property type="molecule type" value="Genomic_DNA"/>
</dbReference>
<organism evidence="1 2">
    <name type="scientific">Gigaspora margarita</name>
    <dbReference type="NCBI Taxonomy" id="4874"/>
    <lineage>
        <taxon>Eukaryota</taxon>
        <taxon>Fungi</taxon>
        <taxon>Fungi incertae sedis</taxon>
        <taxon>Mucoromycota</taxon>
        <taxon>Glomeromycotina</taxon>
        <taxon>Glomeromycetes</taxon>
        <taxon>Diversisporales</taxon>
        <taxon>Gigasporaceae</taxon>
        <taxon>Gigaspora</taxon>
    </lineage>
</organism>
<proteinExistence type="predicted"/>
<protein>
    <submittedName>
        <fullName evidence="1">8799_t:CDS:1</fullName>
    </submittedName>
</protein>
<accession>A0ABN7X8L5</accession>
<evidence type="ECO:0000313" key="1">
    <source>
        <dbReference type="EMBL" id="CAG8849317.1"/>
    </source>
</evidence>
<sequence>PREYNKEYVFPIYSENTIRPTNPISVYYRFQLDKREEDDNRIVITNPNSVPVLPLYNVVPNS</sequence>
<comment type="caution">
    <text evidence="1">The sequence shown here is derived from an EMBL/GenBank/DDBJ whole genome shotgun (WGS) entry which is preliminary data.</text>
</comment>
<dbReference type="Proteomes" id="UP000789901">
    <property type="component" value="Unassembled WGS sequence"/>
</dbReference>